<feature type="domain" description="ABC transporter" evidence="3">
    <location>
        <begin position="17"/>
        <end position="256"/>
    </location>
</feature>
<dbReference type="RefSeq" id="WP_009070732.1">
    <property type="nucleotide sequence ID" value="NZ_JH597761.1"/>
</dbReference>
<evidence type="ECO:0000256" key="2">
    <source>
        <dbReference type="ARBA" id="ARBA00022840"/>
    </source>
</evidence>
<dbReference type="InterPro" id="IPR027417">
    <property type="entry name" value="P-loop_NTPase"/>
</dbReference>
<keyword evidence="2" id="KW-0067">ATP-binding</keyword>
<evidence type="ECO:0000313" key="4">
    <source>
        <dbReference type="EMBL" id="EHP70207.1"/>
    </source>
</evidence>
<name>H2C1T6_9CREN</name>
<sequence length="263" mass="29577">MSDSLERRNTDSSGPLLRVKDLHKYYGNTPAVREVSFELGYGEIVGLVGDNGAGKSTLVKILAGYHKPDKGEIYFKGKKVEFNSPYEARREGIEIVYQDLALISTMPIYRNIYLAFEPKRGIFIDKKTMKEEARKFLKSMGIDVDPNKLAGELSGGQRQMVAIARALMFQANLLLLDEPTSALSVYEARETLNFVSRAIKDTYRGRASAIIVSHNIHHVYSVATRILVMDQGKIVLDIPSKEMSPIEVEEYIVKITKEKASQR</sequence>
<dbReference type="Gene3D" id="3.40.50.300">
    <property type="entry name" value="P-loop containing nucleotide triphosphate hydrolases"/>
    <property type="match status" value="1"/>
</dbReference>
<gene>
    <name evidence="4" type="ORF">MetMK1DRAFT_00007090</name>
</gene>
<dbReference type="eggNOG" id="arCOG00186">
    <property type="taxonomic scope" value="Archaea"/>
</dbReference>
<dbReference type="InterPro" id="IPR003439">
    <property type="entry name" value="ABC_transporter-like_ATP-bd"/>
</dbReference>
<proteinExistence type="predicted"/>
<accession>H2C1T6</accession>
<dbReference type="PANTHER" id="PTHR43790">
    <property type="entry name" value="CARBOHYDRATE TRANSPORT ATP-BINDING PROTEIN MG119-RELATED"/>
    <property type="match status" value="1"/>
</dbReference>
<keyword evidence="1" id="KW-0547">Nucleotide-binding</keyword>
<keyword evidence="4" id="KW-0762">Sugar transport</keyword>
<evidence type="ECO:0000259" key="3">
    <source>
        <dbReference type="PROSITE" id="PS50893"/>
    </source>
</evidence>
<dbReference type="PROSITE" id="PS00211">
    <property type="entry name" value="ABC_TRANSPORTER_1"/>
    <property type="match status" value="1"/>
</dbReference>
<dbReference type="Proteomes" id="UP000003980">
    <property type="component" value="Unassembled WGS sequence"/>
</dbReference>
<reference evidence="4 5" key="1">
    <citation type="submission" date="2012-01" db="EMBL/GenBank/DDBJ databases">
        <title>Improved High-Quality Draft sequence of Metallosphaera yellowstonensis MK1.</title>
        <authorList>
            <consortium name="US DOE Joint Genome Institute"/>
            <person name="Lucas S."/>
            <person name="Han J."/>
            <person name="Cheng J.-F."/>
            <person name="Goodwin L."/>
            <person name="Pitluck S."/>
            <person name="Peters L."/>
            <person name="Teshima H."/>
            <person name="Detter J.C."/>
            <person name="Han C."/>
            <person name="Tapia R."/>
            <person name="Land M."/>
            <person name="Hauser L."/>
            <person name="Kyrpides N."/>
            <person name="Kozubal M."/>
            <person name="Macur R.E."/>
            <person name="Jay Z."/>
            <person name="Inskeep W."/>
            <person name="Woyke T."/>
        </authorList>
    </citation>
    <scope>NUCLEOTIDE SEQUENCE [LARGE SCALE GENOMIC DNA]</scope>
    <source>
        <strain evidence="4 5">MK1</strain>
    </source>
</reference>
<protein>
    <submittedName>
        <fullName evidence="4">ABC-type sugar transport system, ATPase component</fullName>
    </submittedName>
</protein>
<dbReference type="SMART" id="SM00382">
    <property type="entry name" value="AAA"/>
    <property type="match status" value="1"/>
</dbReference>
<dbReference type="OrthoDB" id="18209at2157"/>
<dbReference type="PANTHER" id="PTHR43790:SF8">
    <property type="entry name" value="SUGAR ABC TRANSPORTER ATP-BINDING PROTEIN"/>
    <property type="match status" value="1"/>
</dbReference>
<dbReference type="InterPro" id="IPR003593">
    <property type="entry name" value="AAA+_ATPase"/>
</dbReference>
<evidence type="ECO:0000256" key="1">
    <source>
        <dbReference type="ARBA" id="ARBA00022741"/>
    </source>
</evidence>
<organism evidence="4 5">
    <name type="scientific">Metallosphaera yellowstonensis MK1</name>
    <dbReference type="NCBI Taxonomy" id="671065"/>
    <lineage>
        <taxon>Archaea</taxon>
        <taxon>Thermoproteota</taxon>
        <taxon>Thermoprotei</taxon>
        <taxon>Sulfolobales</taxon>
        <taxon>Sulfolobaceae</taxon>
        <taxon>Metallosphaera</taxon>
    </lineage>
</organism>
<dbReference type="EMBL" id="JH597761">
    <property type="protein sequence ID" value="EHP70207.1"/>
    <property type="molecule type" value="Genomic_DNA"/>
</dbReference>
<dbReference type="InterPro" id="IPR017871">
    <property type="entry name" value="ABC_transporter-like_CS"/>
</dbReference>
<dbReference type="PROSITE" id="PS50893">
    <property type="entry name" value="ABC_TRANSPORTER_2"/>
    <property type="match status" value="1"/>
</dbReference>
<keyword evidence="4" id="KW-0813">Transport</keyword>
<dbReference type="GO" id="GO:0016887">
    <property type="term" value="F:ATP hydrolysis activity"/>
    <property type="evidence" value="ECO:0007669"/>
    <property type="project" value="InterPro"/>
</dbReference>
<dbReference type="InterPro" id="IPR050107">
    <property type="entry name" value="ABC_carbohydrate_import_ATPase"/>
</dbReference>
<dbReference type="HOGENOM" id="CLU_000604_1_2_2"/>
<evidence type="ECO:0000313" key="5">
    <source>
        <dbReference type="Proteomes" id="UP000003980"/>
    </source>
</evidence>
<dbReference type="CDD" id="cd03216">
    <property type="entry name" value="ABC_Carb_Monos_I"/>
    <property type="match status" value="1"/>
</dbReference>
<dbReference type="Pfam" id="PF00005">
    <property type="entry name" value="ABC_tran"/>
    <property type="match status" value="1"/>
</dbReference>
<dbReference type="SUPFAM" id="SSF52540">
    <property type="entry name" value="P-loop containing nucleoside triphosphate hydrolases"/>
    <property type="match status" value="1"/>
</dbReference>
<dbReference type="STRING" id="671065.MetMK1DRAFT_00007090"/>
<dbReference type="GO" id="GO:0005524">
    <property type="term" value="F:ATP binding"/>
    <property type="evidence" value="ECO:0007669"/>
    <property type="project" value="UniProtKB-KW"/>
</dbReference>
<dbReference type="AlphaFoldDB" id="H2C1T6"/>
<keyword evidence="5" id="KW-1185">Reference proteome</keyword>